<dbReference type="Pfam" id="PF03748">
    <property type="entry name" value="FliL"/>
    <property type="match status" value="1"/>
</dbReference>
<feature type="transmembrane region" description="Helical" evidence="10">
    <location>
        <begin position="26"/>
        <end position="43"/>
    </location>
</feature>
<dbReference type="GO" id="GO:0071978">
    <property type="term" value="P:bacterial-type flagellum-dependent swarming motility"/>
    <property type="evidence" value="ECO:0007669"/>
    <property type="project" value="TreeGrafter"/>
</dbReference>
<keyword evidence="6 10" id="KW-0812">Transmembrane</keyword>
<dbReference type="KEGG" id="ace:Acel_0853"/>
<dbReference type="InParanoid" id="A0LT66"/>
<dbReference type="GO" id="GO:0009425">
    <property type="term" value="C:bacterial-type flagellum basal body"/>
    <property type="evidence" value="ECO:0007669"/>
    <property type="project" value="InterPro"/>
</dbReference>
<evidence type="ECO:0000256" key="8">
    <source>
        <dbReference type="ARBA" id="ARBA00022989"/>
    </source>
</evidence>
<dbReference type="GO" id="GO:0006935">
    <property type="term" value="P:chemotaxis"/>
    <property type="evidence" value="ECO:0007669"/>
    <property type="project" value="UniProtKB-KW"/>
</dbReference>
<keyword evidence="5 10" id="KW-0145">Chemotaxis</keyword>
<protein>
    <recommendedName>
        <fullName evidence="10">Flagellar protein FliL</fullName>
    </recommendedName>
</protein>
<keyword evidence="4 10" id="KW-1003">Cell membrane</keyword>
<evidence type="ECO:0000256" key="7">
    <source>
        <dbReference type="ARBA" id="ARBA00022779"/>
    </source>
</evidence>
<evidence type="ECO:0000256" key="6">
    <source>
        <dbReference type="ARBA" id="ARBA00022692"/>
    </source>
</evidence>
<sequence length="156" mass="16334">MSPAAATATTEAAQTAKPKKGKKRKILIILLAVAVLAGGYVVMGKKSHHPAKTGAAVQEKPGPLVAVDAVTVNLAGGHYLRIGLALQFTTKTSKTQPPDPAPATDVVIQYFTGKDPGPLQTPAGLKQAKEELTKAIAQVYPKDPILEVLFTSFVIQ</sequence>
<reference evidence="11 12" key="1">
    <citation type="journal article" date="2009" name="Genome Res.">
        <title>Complete genome of the cellulolytic thermophile Acidothermus cellulolyticus 11B provides insights into its ecophysiological and evolutionary adaptations.</title>
        <authorList>
            <person name="Barabote R.D."/>
            <person name="Xie G."/>
            <person name="Leu D.H."/>
            <person name="Normand P."/>
            <person name="Necsulea A."/>
            <person name="Daubin V."/>
            <person name="Medigue C."/>
            <person name="Adney W.S."/>
            <person name="Xu X.C."/>
            <person name="Lapidus A."/>
            <person name="Parales R.E."/>
            <person name="Detter C."/>
            <person name="Pujic P."/>
            <person name="Bruce D."/>
            <person name="Lavire C."/>
            <person name="Challacombe J.F."/>
            <person name="Brettin T.S."/>
            <person name="Berry A.M."/>
        </authorList>
    </citation>
    <scope>NUCLEOTIDE SEQUENCE [LARGE SCALE GENOMIC DNA]</scope>
    <source>
        <strain evidence="12">ATCC 43068 / DSM 8971 / 11B</strain>
    </source>
</reference>
<gene>
    <name evidence="11" type="ordered locus">Acel_0853</name>
</gene>
<dbReference type="RefSeq" id="WP_011719689.1">
    <property type="nucleotide sequence ID" value="NC_008578.1"/>
</dbReference>
<keyword evidence="11" id="KW-0282">Flagellum</keyword>
<dbReference type="OrthoDB" id="3537056at2"/>
<evidence type="ECO:0000256" key="2">
    <source>
        <dbReference type="ARBA" id="ARBA00004162"/>
    </source>
</evidence>
<proteinExistence type="inferred from homology"/>
<dbReference type="PANTHER" id="PTHR35091:SF2">
    <property type="entry name" value="FLAGELLAR PROTEIN FLIL"/>
    <property type="match status" value="1"/>
</dbReference>
<evidence type="ECO:0000256" key="1">
    <source>
        <dbReference type="ARBA" id="ARBA00002254"/>
    </source>
</evidence>
<comment type="subcellular location">
    <subcellularLocation>
        <location evidence="2">Cell membrane</location>
        <topology evidence="2">Single-pass membrane protein</topology>
    </subcellularLocation>
</comment>
<dbReference type="STRING" id="351607.Acel_0853"/>
<evidence type="ECO:0000313" key="11">
    <source>
        <dbReference type="EMBL" id="ABK52626.1"/>
    </source>
</evidence>
<dbReference type="GO" id="GO:0005886">
    <property type="term" value="C:plasma membrane"/>
    <property type="evidence" value="ECO:0007669"/>
    <property type="project" value="UniProtKB-SubCell"/>
</dbReference>
<organism evidence="11 12">
    <name type="scientific">Acidothermus cellulolyticus (strain ATCC 43068 / DSM 8971 / 11B)</name>
    <dbReference type="NCBI Taxonomy" id="351607"/>
    <lineage>
        <taxon>Bacteria</taxon>
        <taxon>Bacillati</taxon>
        <taxon>Actinomycetota</taxon>
        <taxon>Actinomycetes</taxon>
        <taxon>Acidothermales</taxon>
        <taxon>Acidothermaceae</taxon>
        <taxon>Acidothermus</taxon>
    </lineage>
</organism>
<dbReference type="HOGENOM" id="CLU_099018_5_0_11"/>
<evidence type="ECO:0000256" key="5">
    <source>
        <dbReference type="ARBA" id="ARBA00022500"/>
    </source>
</evidence>
<dbReference type="Proteomes" id="UP000008221">
    <property type="component" value="Chromosome"/>
</dbReference>
<evidence type="ECO:0000313" key="12">
    <source>
        <dbReference type="Proteomes" id="UP000008221"/>
    </source>
</evidence>
<evidence type="ECO:0000256" key="3">
    <source>
        <dbReference type="ARBA" id="ARBA00008281"/>
    </source>
</evidence>
<dbReference type="InterPro" id="IPR005503">
    <property type="entry name" value="FliL"/>
</dbReference>
<name>A0LT66_ACIC1</name>
<keyword evidence="8 10" id="KW-1133">Transmembrane helix</keyword>
<comment type="function">
    <text evidence="1 10">Controls the rotational direction of flagella during chemotaxis.</text>
</comment>
<evidence type="ECO:0000256" key="4">
    <source>
        <dbReference type="ARBA" id="ARBA00022475"/>
    </source>
</evidence>
<dbReference type="EMBL" id="CP000481">
    <property type="protein sequence ID" value="ABK52626.1"/>
    <property type="molecule type" value="Genomic_DNA"/>
</dbReference>
<comment type="similarity">
    <text evidence="3 10">Belongs to the FliL family.</text>
</comment>
<evidence type="ECO:0000256" key="9">
    <source>
        <dbReference type="ARBA" id="ARBA00023136"/>
    </source>
</evidence>
<dbReference type="PANTHER" id="PTHR35091">
    <property type="entry name" value="FLAGELLAR PROTEIN FLIL"/>
    <property type="match status" value="1"/>
</dbReference>
<keyword evidence="11" id="KW-0969">Cilium</keyword>
<evidence type="ECO:0000256" key="10">
    <source>
        <dbReference type="RuleBase" id="RU364125"/>
    </source>
</evidence>
<keyword evidence="11" id="KW-0966">Cell projection</keyword>
<keyword evidence="9 10" id="KW-0472">Membrane</keyword>
<keyword evidence="7 10" id="KW-0283">Flagellar rotation</keyword>
<accession>A0LT66</accession>
<keyword evidence="12" id="KW-1185">Reference proteome</keyword>
<dbReference type="AlphaFoldDB" id="A0LT66"/>
<dbReference type="eggNOG" id="COG1580">
    <property type="taxonomic scope" value="Bacteria"/>
</dbReference>